<keyword evidence="3" id="KW-1185">Reference proteome</keyword>
<name>A0A346FDB3_9CAUD</name>
<evidence type="ECO:0000313" key="3">
    <source>
        <dbReference type="Proteomes" id="UP000260554"/>
    </source>
</evidence>
<organism evidence="2 3">
    <name type="scientific">Sphingomonas phage Scott</name>
    <dbReference type="NCBI Taxonomy" id="2282912"/>
    <lineage>
        <taxon>Viruses</taxon>
        <taxon>Duplodnaviria</taxon>
        <taxon>Heunggongvirae</taxon>
        <taxon>Uroviricota</taxon>
        <taxon>Caudoviricetes</taxon>
        <taxon>Autographivirales</taxon>
        <taxon>Autonotataviridae</taxon>
        <taxon>Scottvirus</taxon>
        <taxon>Scottvirus scott</taxon>
    </lineage>
</organism>
<protein>
    <submittedName>
        <fullName evidence="2">Uncharacterized protein</fullName>
    </submittedName>
</protein>
<dbReference type="EMBL" id="MH684921">
    <property type="protein sequence ID" value="AXN53727.1"/>
    <property type="molecule type" value="Genomic_DNA"/>
</dbReference>
<gene>
    <name evidence="2" type="ORF">SPS_16</name>
</gene>
<accession>A0A346FDB3</accession>
<keyword evidence="1" id="KW-1133">Transmembrane helix</keyword>
<evidence type="ECO:0000256" key="1">
    <source>
        <dbReference type="SAM" id="Phobius"/>
    </source>
</evidence>
<keyword evidence="1" id="KW-0472">Membrane</keyword>
<sequence length="105" mass="11059">MPTFILLALCGAVGALLYAFPIMIAALKLVPPGRFAWTSMGFSVLVGGVMAPILVPLLGSRWPFLVQPEPYPLAVGIGLAINPLAPIAIKKLTGWADAYQIGNTK</sequence>
<evidence type="ECO:0000313" key="2">
    <source>
        <dbReference type="EMBL" id="AXN53727.1"/>
    </source>
</evidence>
<keyword evidence="1" id="KW-0812">Transmembrane</keyword>
<reference evidence="2 3" key="1">
    <citation type="submission" date="2018-07" db="EMBL/GenBank/DDBJ databases">
        <title>Relating species composition and interactions to biofilm formation in a model drinking water community.</title>
        <authorList>
            <person name="Thompson A."/>
            <person name="English E.L."/>
            <person name="Willsey G."/>
            <person name="Nock A.M."/>
            <person name="Eckstrom K."/>
            <person name="Tighe S.W."/>
            <person name="Bavelock M."/>
            <person name="Cairns B."/>
            <person name="Foote A."/>
            <person name="Schulman H."/>
            <person name="Gupta S."/>
            <person name="Kadouri D."/>
            <person name="Wargo M.J."/>
        </authorList>
    </citation>
    <scope>NUCLEOTIDE SEQUENCE [LARGE SCALE GENOMIC DNA]</scope>
    <source>
        <strain evidence="2">SPS</strain>
    </source>
</reference>
<feature type="transmembrane region" description="Helical" evidence="1">
    <location>
        <begin position="35"/>
        <end position="59"/>
    </location>
</feature>
<dbReference type="Proteomes" id="UP000260554">
    <property type="component" value="Segment"/>
</dbReference>
<proteinExistence type="predicted"/>